<keyword evidence="5" id="KW-0808">Transferase</keyword>
<evidence type="ECO:0000259" key="10">
    <source>
        <dbReference type="PROSITE" id="PS50109"/>
    </source>
</evidence>
<dbReference type="PROSITE" id="PS50109">
    <property type="entry name" value="HIS_KIN"/>
    <property type="match status" value="1"/>
</dbReference>
<dbReference type="PANTHER" id="PTHR43047:SF72">
    <property type="entry name" value="OSMOSENSING HISTIDINE PROTEIN KINASE SLN1"/>
    <property type="match status" value="1"/>
</dbReference>
<comment type="catalytic activity">
    <reaction evidence="1">
        <text>ATP + protein L-histidine = ADP + protein N-phospho-L-histidine.</text>
        <dbReference type="EC" id="2.7.13.3"/>
    </reaction>
</comment>
<dbReference type="Gene3D" id="1.10.287.130">
    <property type="match status" value="1"/>
</dbReference>
<dbReference type="InterPro" id="IPR005467">
    <property type="entry name" value="His_kinase_dom"/>
</dbReference>
<evidence type="ECO:0000256" key="8">
    <source>
        <dbReference type="SAM" id="Coils"/>
    </source>
</evidence>
<dbReference type="PROSITE" id="PS50046">
    <property type="entry name" value="PHYTOCHROME_2"/>
    <property type="match status" value="2"/>
</dbReference>
<dbReference type="Gene3D" id="3.30.565.10">
    <property type="entry name" value="Histidine kinase-like ATPase, C-terminal domain"/>
    <property type="match status" value="1"/>
</dbReference>
<keyword evidence="13" id="KW-1185">Reference proteome</keyword>
<dbReference type="SMART" id="SM00086">
    <property type="entry name" value="PAC"/>
    <property type="match status" value="1"/>
</dbReference>
<evidence type="ECO:0000259" key="11">
    <source>
        <dbReference type="PROSITE" id="PS50112"/>
    </source>
</evidence>
<comment type="caution">
    <text evidence="12">The sequence shown here is derived from an EMBL/GenBank/DDBJ whole genome shotgun (WGS) entry which is preliminary data.</text>
</comment>
<evidence type="ECO:0000313" key="13">
    <source>
        <dbReference type="Proteomes" id="UP001154265"/>
    </source>
</evidence>
<dbReference type="PROSITE" id="PS50112">
    <property type="entry name" value="PAS"/>
    <property type="match status" value="1"/>
</dbReference>
<evidence type="ECO:0000256" key="3">
    <source>
        <dbReference type="ARBA" id="ARBA00012438"/>
    </source>
</evidence>
<dbReference type="InterPro" id="IPR036097">
    <property type="entry name" value="HisK_dim/P_sf"/>
</dbReference>
<evidence type="ECO:0000256" key="6">
    <source>
        <dbReference type="ARBA" id="ARBA00022777"/>
    </source>
</evidence>
<evidence type="ECO:0000256" key="5">
    <source>
        <dbReference type="ARBA" id="ARBA00022679"/>
    </source>
</evidence>
<organism evidence="12 13">
    <name type="scientific">Candidatus Synechococcus calcipolaris G9</name>
    <dbReference type="NCBI Taxonomy" id="1497997"/>
    <lineage>
        <taxon>Bacteria</taxon>
        <taxon>Bacillati</taxon>
        <taxon>Cyanobacteriota</taxon>
        <taxon>Cyanophyceae</taxon>
        <taxon>Synechococcales</taxon>
        <taxon>Synechococcaceae</taxon>
        <taxon>Synechococcus</taxon>
    </lineage>
</organism>
<dbReference type="InterPro" id="IPR029016">
    <property type="entry name" value="GAF-like_dom_sf"/>
</dbReference>
<dbReference type="SUPFAM" id="SSF55785">
    <property type="entry name" value="PYP-like sensor domain (PAS domain)"/>
    <property type="match status" value="1"/>
</dbReference>
<evidence type="ECO:0000256" key="1">
    <source>
        <dbReference type="ARBA" id="ARBA00000085"/>
    </source>
</evidence>
<accession>A0ABT6EV50</accession>
<keyword evidence="6" id="KW-0418">Kinase</keyword>
<dbReference type="Gene3D" id="3.30.450.40">
    <property type="match status" value="3"/>
</dbReference>
<dbReference type="SUPFAM" id="SSF47384">
    <property type="entry name" value="Homodimeric domain of signal transducing histidine kinase"/>
    <property type="match status" value="1"/>
</dbReference>
<dbReference type="InterPro" id="IPR004358">
    <property type="entry name" value="Sig_transdc_His_kin-like_C"/>
</dbReference>
<dbReference type="InterPro" id="IPR003594">
    <property type="entry name" value="HATPase_dom"/>
</dbReference>
<evidence type="ECO:0000256" key="7">
    <source>
        <dbReference type="ARBA" id="ARBA00023012"/>
    </source>
</evidence>
<dbReference type="CDD" id="cd00075">
    <property type="entry name" value="HATPase"/>
    <property type="match status" value="1"/>
</dbReference>
<dbReference type="Pfam" id="PF13426">
    <property type="entry name" value="PAS_9"/>
    <property type="match status" value="1"/>
</dbReference>
<reference evidence="12" key="1">
    <citation type="journal article" date="2022" name="Genome Biol. Evol.">
        <title>A New Gene Family Diagnostic for Intracellular Biomineralization of Amorphous Ca Carbonates by Cyanobacteria.</title>
        <authorList>
            <person name="Benzerara K."/>
            <person name="Duprat E."/>
            <person name="Bitard-Feildel T."/>
            <person name="Caumes G."/>
            <person name="Cassier-Chauvat C."/>
            <person name="Chauvat F."/>
            <person name="Dezi M."/>
            <person name="Diop S.I."/>
            <person name="Gaschignard G."/>
            <person name="Gorgen S."/>
            <person name="Gugger M."/>
            <person name="Lopez-Garcia P."/>
            <person name="Millet M."/>
            <person name="Skouri-Panet F."/>
            <person name="Moreira D."/>
            <person name="Callebaut I."/>
        </authorList>
    </citation>
    <scope>NUCLEOTIDE SEQUENCE</scope>
    <source>
        <strain evidence="12">G9</strain>
    </source>
</reference>
<keyword evidence="8" id="KW-0175">Coiled coil</keyword>
<dbReference type="SMART" id="SM00388">
    <property type="entry name" value="HisKA"/>
    <property type="match status" value="1"/>
</dbReference>
<dbReference type="Proteomes" id="UP001154265">
    <property type="component" value="Unassembled WGS sequence"/>
</dbReference>
<gene>
    <name evidence="12" type="ORF">L3556_01910</name>
</gene>
<comment type="similarity">
    <text evidence="2">In the N-terminal section; belongs to the phytochrome family.</text>
</comment>
<reference evidence="12" key="2">
    <citation type="submission" date="2022-01" db="EMBL/GenBank/DDBJ databases">
        <authorList>
            <person name="Zivanovic Y."/>
            <person name="Moreira D."/>
            <person name="Lopez-Garcia P."/>
        </authorList>
    </citation>
    <scope>NUCLEOTIDE SEQUENCE</scope>
    <source>
        <strain evidence="12">G9</strain>
    </source>
</reference>
<dbReference type="InterPro" id="IPR016132">
    <property type="entry name" value="Phyto_chromo_attachment"/>
</dbReference>
<dbReference type="RefSeq" id="WP_277865610.1">
    <property type="nucleotide sequence ID" value="NZ_JAKKUT010000001.1"/>
</dbReference>
<dbReference type="InterPro" id="IPR001610">
    <property type="entry name" value="PAC"/>
</dbReference>
<dbReference type="SUPFAM" id="SSF55874">
    <property type="entry name" value="ATPase domain of HSP90 chaperone/DNA topoisomerase II/histidine kinase"/>
    <property type="match status" value="1"/>
</dbReference>
<dbReference type="NCBIfam" id="TIGR00229">
    <property type="entry name" value="sensory_box"/>
    <property type="match status" value="1"/>
</dbReference>
<evidence type="ECO:0000313" key="12">
    <source>
        <dbReference type="EMBL" id="MDG2989694.1"/>
    </source>
</evidence>
<keyword evidence="7" id="KW-0902">Two-component regulatory system</keyword>
<dbReference type="Pfam" id="PF01590">
    <property type="entry name" value="GAF"/>
    <property type="match status" value="3"/>
</dbReference>
<proteinExistence type="inferred from homology"/>
<evidence type="ECO:0000256" key="2">
    <source>
        <dbReference type="ARBA" id="ARBA00006402"/>
    </source>
</evidence>
<dbReference type="SMART" id="SM00065">
    <property type="entry name" value="GAF"/>
    <property type="match status" value="2"/>
</dbReference>
<evidence type="ECO:0000256" key="4">
    <source>
        <dbReference type="ARBA" id="ARBA00022553"/>
    </source>
</evidence>
<dbReference type="Pfam" id="PF00512">
    <property type="entry name" value="HisKA"/>
    <property type="match status" value="1"/>
</dbReference>
<feature type="coiled-coil region" evidence="8">
    <location>
        <begin position="634"/>
        <end position="685"/>
    </location>
</feature>
<dbReference type="SUPFAM" id="SSF55781">
    <property type="entry name" value="GAF domain-like"/>
    <property type="match status" value="3"/>
</dbReference>
<dbReference type="InterPro" id="IPR003661">
    <property type="entry name" value="HisK_dim/P_dom"/>
</dbReference>
<sequence>MSPIVTPQLQLQTITGAVRQLLTALPWPEPLLLALPELGTALACDRLRLWQVHQPLPSQDLWLSPYADWGRDEKAIPSPAQITPLPSFNYWFSRLRAGHSLQTWVGEFPGVEQQWLESLGIMSVLALPITVEGQLWGIFTVEYAQAMYHWPEEEILTIQTFTEPLGGVLGLRRSSCPINANEKQLQEQDEILVQLSRRKSLHQGDLHQSLQEIVATAATTLGVARTSVWLYTKDRIKIRCITLYERLEDRYSSGQELAAADYPDYFQALEQERVIAAHDAVTDSRTHEFAQGYLIPLGITAMLDAPIWAEGTMIGVVCHEHLVSQRRWTVAEQQFAASIADLVSLAIEASDRHKALAELQASEDRLKSFFQATSEAVIIHDQGRIIDINESAEDLFGYTPGEMIGQSVLMVTDPSSRELIISRIQQPSDQPLEAVGQRKNGSTFVGEIQGKSIFYQGRPARVVGIRDITQRKQAETDLRLAAQREQLLAEIALRIRRSLELQDILNTTVVEVRHCLHADRVFIAYLAPHPCRVKIVAAASHQTWETDLEQLLNQPVYLESLLDIATPSGQSAPKIQDFSLGELNADLQAIYQDHHIQSSLVIPIPQDHCGDQVVLVIQQCAVPRIWQPFELQLLEQLANQVAIALQQAALYQKLAALNANLEYQVEERTAQLRQKMTELEELNRLKDVFLHAVSHDLRTPVLGTLMVLNNLMPEKTDETDISVPVRVLQRMVQSHERQLTLIESLLDIHFDDEQTMELDLAPLNFSEFLDGILMDLDPLLAKNQAYINNEIPDDLPMVLADGSQLRRVFENLITNALKHNRPGLTLTFTARTQDQALLCTVEDDGIGILPEQLEHLFDLYYRGKQSRQRSGIGLGLYLCRQIINAHHGKIGVMSTPGAGATFWMTLPVIFEHAPREPQGDLTLDRF</sequence>
<dbReference type="InterPro" id="IPR036890">
    <property type="entry name" value="HATPase_C_sf"/>
</dbReference>
<dbReference type="Gene3D" id="3.30.450.20">
    <property type="entry name" value="PAS domain"/>
    <property type="match status" value="1"/>
</dbReference>
<keyword evidence="4" id="KW-0597">Phosphoprotein</keyword>
<dbReference type="PANTHER" id="PTHR43047">
    <property type="entry name" value="TWO-COMPONENT HISTIDINE PROTEIN KINASE"/>
    <property type="match status" value="1"/>
</dbReference>
<feature type="domain" description="PAS" evidence="11">
    <location>
        <begin position="362"/>
        <end position="431"/>
    </location>
</feature>
<evidence type="ECO:0000259" key="9">
    <source>
        <dbReference type="PROSITE" id="PS50046"/>
    </source>
</evidence>
<dbReference type="InterPro" id="IPR003018">
    <property type="entry name" value="GAF"/>
</dbReference>
<dbReference type="InterPro" id="IPR000014">
    <property type="entry name" value="PAS"/>
</dbReference>
<dbReference type="PRINTS" id="PR00344">
    <property type="entry name" value="BCTRLSENSOR"/>
</dbReference>
<feature type="domain" description="Histidine kinase" evidence="10">
    <location>
        <begin position="692"/>
        <end position="910"/>
    </location>
</feature>
<feature type="domain" description="Phytochrome chromophore attachment site" evidence="9">
    <location>
        <begin position="114"/>
        <end position="164"/>
    </location>
</feature>
<protein>
    <recommendedName>
        <fullName evidence="3">histidine kinase</fullName>
        <ecNumber evidence="3">2.7.13.3</ecNumber>
    </recommendedName>
</protein>
<dbReference type="EC" id="2.7.13.3" evidence="3"/>
<feature type="domain" description="Phytochrome chromophore attachment site" evidence="9">
    <location>
        <begin position="500"/>
        <end position="640"/>
    </location>
</feature>
<name>A0ABT6EV50_9SYNE</name>
<dbReference type="SMART" id="SM00387">
    <property type="entry name" value="HATPase_c"/>
    <property type="match status" value="1"/>
</dbReference>
<dbReference type="InterPro" id="IPR035965">
    <property type="entry name" value="PAS-like_dom_sf"/>
</dbReference>
<dbReference type="EMBL" id="JAKKUT010000001">
    <property type="protein sequence ID" value="MDG2989694.1"/>
    <property type="molecule type" value="Genomic_DNA"/>
</dbReference>
<dbReference type="Pfam" id="PF02518">
    <property type="entry name" value="HATPase_c"/>
    <property type="match status" value="1"/>
</dbReference>
<dbReference type="CDD" id="cd00130">
    <property type="entry name" value="PAS"/>
    <property type="match status" value="1"/>
</dbReference>
<dbReference type="SMART" id="SM00091">
    <property type="entry name" value="PAS"/>
    <property type="match status" value="1"/>
</dbReference>
<dbReference type="CDD" id="cd00082">
    <property type="entry name" value="HisKA"/>
    <property type="match status" value="1"/>
</dbReference>